<organism evidence="2 3">
    <name type="scientific">Platanthera zijinensis</name>
    <dbReference type="NCBI Taxonomy" id="2320716"/>
    <lineage>
        <taxon>Eukaryota</taxon>
        <taxon>Viridiplantae</taxon>
        <taxon>Streptophyta</taxon>
        <taxon>Embryophyta</taxon>
        <taxon>Tracheophyta</taxon>
        <taxon>Spermatophyta</taxon>
        <taxon>Magnoliopsida</taxon>
        <taxon>Liliopsida</taxon>
        <taxon>Asparagales</taxon>
        <taxon>Orchidaceae</taxon>
        <taxon>Orchidoideae</taxon>
        <taxon>Orchideae</taxon>
        <taxon>Orchidinae</taxon>
        <taxon>Platanthera</taxon>
    </lineage>
</organism>
<dbReference type="Proteomes" id="UP001418222">
    <property type="component" value="Unassembled WGS sequence"/>
</dbReference>
<dbReference type="AlphaFoldDB" id="A0AAP0BR55"/>
<gene>
    <name evidence="2" type="ORF">KSP39_PZI007443</name>
</gene>
<evidence type="ECO:0008006" key="4">
    <source>
        <dbReference type="Google" id="ProtNLM"/>
    </source>
</evidence>
<protein>
    <recommendedName>
        <fullName evidence="4">Secreted protein</fullName>
    </recommendedName>
</protein>
<feature type="signal peptide" evidence="1">
    <location>
        <begin position="1"/>
        <end position="27"/>
    </location>
</feature>
<reference evidence="2 3" key="1">
    <citation type="journal article" date="2022" name="Nat. Plants">
        <title>Genomes of leafy and leafless Platanthera orchids illuminate the evolution of mycoheterotrophy.</title>
        <authorList>
            <person name="Li M.H."/>
            <person name="Liu K.W."/>
            <person name="Li Z."/>
            <person name="Lu H.C."/>
            <person name="Ye Q.L."/>
            <person name="Zhang D."/>
            <person name="Wang J.Y."/>
            <person name="Li Y.F."/>
            <person name="Zhong Z.M."/>
            <person name="Liu X."/>
            <person name="Yu X."/>
            <person name="Liu D.K."/>
            <person name="Tu X.D."/>
            <person name="Liu B."/>
            <person name="Hao Y."/>
            <person name="Liao X.Y."/>
            <person name="Jiang Y.T."/>
            <person name="Sun W.H."/>
            <person name="Chen J."/>
            <person name="Chen Y.Q."/>
            <person name="Ai Y."/>
            <person name="Zhai J.W."/>
            <person name="Wu S.S."/>
            <person name="Zhou Z."/>
            <person name="Hsiao Y.Y."/>
            <person name="Wu W.L."/>
            <person name="Chen Y.Y."/>
            <person name="Lin Y.F."/>
            <person name="Hsu J.L."/>
            <person name="Li C.Y."/>
            <person name="Wang Z.W."/>
            <person name="Zhao X."/>
            <person name="Zhong W.Y."/>
            <person name="Ma X.K."/>
            <person name="Ma L."/>
            <person name="Huang J."/>
            <person name="Chen G.Z."/>
            <person name="Huang M.Z."/>
            <person name="Huang L."/>
            <person name="Peng D.H."/>
            <person name="Luo Y.B."/>
            <person name="Zou S.Q."/>
            <person name="Chen S.P."/>
            <person name="Lan S."/>
            <person name="Tsai W.C."/>
            <person name="Van de Peer Y."/>
            <person name="Liu Z.J."/>
        </authorList>
    </citation>
    <scope>NUCLEOTIDE SEQUENCE [LARGE SCALE GENOMIC DNA]</scope>
    <source>
        <strain evidence="2">Lor287</strain>
    </source>
</reference>
<evidence type="ECO:0000313" key="2">
    <source>
        <dbReference type="EMBL" id="KAK8946955.1"/>
    </source>
</evidence>
<comment type="caution">
    <text evidence="2">The sequence shown here is derived from an EMBL/GenBank/DDBJ whole genome shotgun (WGS) entry which is preliminary data.</text>
</comment>
<evidence type="ECO:0000256" key="1">
    <source>
        <dbReference type="SAM" id="SignalP"/>
    </source>
</evidence>
<evidence type="ECO:0000313" key="3">
    <source>
        <dbReference type="Proteomes" id="UP001418222"/>
    </source>
</evidence>
<name>A0AAP0BR55_9ASPA</name>
<keyword evidence="1" id="KW-0732">Signal</keyword>
<proteinExistence type="predicted"/>
<accession>A0AAP0BR55</accession>
<feature type="chain" id="PRO_5042894971" description="Secreted protein" evidence="1">
    <location>
        <begin position="28"/>
        <end position="109"/>
    </location>
</feature>
<sequence length="109" mass="12538">MPRPSQRPATLQACNFFLLLFEPCCLLEDFVGCTRYFQQYNLGREQLEGSSYNHGVRHVSAENRPLGISFAISIAMPIVLLRQRFAGPDESDLFSSPVFLRPFRVRRSR</sequence>
<keyword evidence="3" id="KW-1185">Reference proteome</keyword>
<dbReference type="EMBL" id="JBBWWQ010000005">
    <property type="protein sequence ID" value="KAK8946955.1"/>
    <property type="molecule type" value="Genomic_DNA"/>
</dbReference>